<dbReference type="Proteomes" id="UP001492380">
    <property type="component" value="Unassembled WGS sequence"/>
</dbReference>
<gene>
    <name evidence="3" type="ORF">HDK90DRAFT_135477</name>
</gene>
<proteinExistence type="predicted"/>
<feature type="region of interest" description="Disordered" evidence="1">
    <location>
        <begin position="88"/>
        <end position="201"/>
    </location>
</feature>
<sequence>MTRFRTRTSLITLFVFCTLWQMIAADLAHPRRGSDIVRRTVNGSFPYLLRAKNNATVTPAAVAAAKNFTVTQVVTQQLTSIQMMTMTVTVTQPPPPPPPVPTTDPPAAPPQQGQGQGQGQEQGQGAPQPPANVSAASVNPASTSPPPGGNGNNPPPNQQQPPPPAAQQPPPPPASAASVTAAQAPAPAAAQPNPTASPSAAAAALPLDINPSNLVSALTFGLGRRGAVPEPTG</sequence>
<evidence type="ECO:0000256" key="1">
    <source>
        <dbReference type="SAM" id="MobiDB-lite"/>
    </source>
</evidence>
<reference evidence="3 4" key="1">
    <citation type="submission" date="2024-04" db="EMBL/GenBank/DDBJ databases">
        <title>Phyllosticta paracitricarpa is synonymous to the EU quarantine fungus P. citricarpa based on phylogenomic analyses.</title>
        <authorList>
            <consortium name="Lawrence Berkeley National Laboratory"/>
            <person name="Van Ingen-Buijs V.A."/>
            <person name="Van Westerhoven A.C."/>
            <person name="Haridas S."/>
            <person name="Skiadas P."/>
            <person name="Martin F."/>
            <person name="Groenewald J.Z."/>
            <person name="Crous P.W."/>
            <person name="Seidl M.F."/>
        </authorList>
    </citation>
    <scope>NUCLEOTIDE SEQUENCE [LARGE SCALE GENOMIC DNA]</scope>
    <source>
        <strain evidence="3 4">CBS 123374</strain>
    </source>
</reference>
<keyword evidence="2" id="KW-0732">Signal</keyword>
<accession>A0ABR1YYY1</accession>
<organism evidence="3 4">
    <name type="scientific">Phyllosticta capitalensis</name>
    <dbReference type="NCBI Taxonomy" id="121624"/>
    <lineage>
        <taxon>Eukaryota</taxon>
        <taxon>Fungi</taxon>
        <taxon>Dikarya</taxon>
        <taxon>Ascomycota</taxon>
        <taxon>Pezizomycotina</taxon>
        <taxon>Dothideomycetes</taxon>
        <taxon>Dothideomycetes incertae sedis</taxon>
        <taxon>Botryosphaeriales</taxon>
        <taxon>Phyllostictaceae</taxon>
        <taxon>Phyllosticta</taxon>
    </lineage>
</organism>
<feature type="signal peptide" evidence="2">
    <location>
        <begin position="1"/>
        <end position="25"/>
    </location>
</feature>
<feature type="compositionally biased region" description="Low complexity" evidence="1">
    <location>
        <begin position="123"/>
        <end position="142"/>
    </location>
</feature>
<feature type="chain" id="PRO_5045286317" evidence="2">
    <location>
        <begin position="26"/>
        <end position="233"/>
    </location>
</feature>
<keyword evidence="4" id="KW-1185">Reference proteome</keyword>
<protein>
    <submittedName>
        <fullName evidence="3">Uncharacterized protein</fullName>
    </submittedName>
</protein>
<feature type="compositionally biased region" description="Pro residues" evidence="1">
    <location>
        <begin position="143"/>
        <end position="174"/>
    </location>
</feature>
<dbReference type="EMBL" id="JBBWRZ010000002">
    <property type="protein sequence ID" value="KAK8243839.1"/>
    <property type="molecule type" value="Genomic_DNA"/>
</dbReference>
<evidence type="ECO:0000313" key="4">
    <source>
        <dbReference type="Proteomes" id="UP001492380"/>
    </source>
</evidence>
<feature type="compositionally biased region" description="Pro residues" evidence="1">
    <location>
        <begin position="92"/>
        <end position="109"/>
    </location>
</feature>
<evidence type="ECO:0000313" key="3">
    <source>
        <dbReference type="EMBL" id="KAK8243839.1"/>
    </source>
</evidence>
<name>A0ABR1YYY1_9PEZI</name>
<feature type="compositionally biased region" description="Low complexity" evidence="1">
    <location>
        <begin position="175"/>
        <end position="201"/>
    </location>
</feature>
<comment type="caution">
    <text evidence="3">The sequence shown here is derived from an EMBL/GenBank/DDBJ whole genome shotgun (WGS) entry which is preliminary data.</text>
</comment>
<evidence type="ECO:0000256" key="2">
    <source>
        <dbReference type="SAM" id="SignalP"/>
    </source>
</evidence>